<name>A0A2V3INE3_9FLOR</name>
<feature type="compositionally biased region" description="Low complexity" evidence="1">
    <location>
        <begin position="124"/>
        <end position="139"/>
    </location>
</feature>
<sequence>MIANGYTGNWRLGDILTTARSWLRRSVRLEALQAETQELRSNLANVLQENMAWLSERVTENLDQRFGLNLVHLTDSEGLHDPDTLPESVPPPAVGSQFKRRKRNDPSKVGTSGASASGGGAGSSSGAPPALCSSGALPS</sequence>
<organism evidence="2 3">
    <name type="scientific">Gracilariopsis chorda</name>
    <dbReference type="NCBI Taxonomy" id="448386"/>
    <lineage>
        <taxon>Eukaryota</taxon>
        <taxon>Rhodophyta</taxon>
        <taxon>Florideophyceae</taxon>
        <taxon>Rhodymeniophycidae</taxon>
        <taxon>Gracilariales</taxon>
        <taxon>Gracilariaceae</taxon>
        <taxon>Gracilariopsis</taxon>
    </lineage>
</organism>
<dbReference type="EMBL" id="NBIV01000118">
    <property type="protein sequence ID" value="PXF43601.1"/>
    <property type="molecule type" value="Genomic_DNA"/>
</dbReference>
<evidence type="ECO:0000313" key="3">
    <source>
        <dbReference type="Proteomes" id="UP000247409"/>
    </source>
</evidence>
<dbReference type="Proteomes" id="UP000247409">
    <property type="component" value="Unassembled WGS sequence"/>
</dbReference>
<gene>
    <name evidence="2" type="ORF">BWQ96_06658</name>
</gene>
<accession>A0A2V3INE3</accession>
<feature type="region of interest" description="Disordered" evidence="1">
    <location>
        <begin position="75"/>
        <end position="139"/>
    </location>
</feature>
<evidence type="ECO:0000313" key="2">
    <source>
        <dbReference type="EMBL" id="PXF43601.1"/>
    </source>
</evidence>
<protein>
    <submittedName>
        <fullName evidence="2">Uncharacterized protein</fullName>
    </submittedName>
</protein>
<proteinExistence type="predicted"/>
<reference evidence="2 3" key="1">
    <citation type="journal article" date="2018" name="Mol. Biol. Evol.">
        <title>Analysis of the draft genome of the red seaweed Gracilariopsis chorda provides insights into genome size evolution in Rhodophyta.</title>
        <authorList>
            <person name="Lee J."/>
            <person name="Yang E.C."/>
            <person name="Graf L."/>
            <person name="Yang J.H."/>
            <person name="Qiu H."/>
            <person name="Zel Zion U."/>
            <person name="Chan C.X."/>
            <person name="Stephens T.G."/>
            <person name="Weber A.P.M."/>
            <person name="Boo G.H."/>
            <person name="Boo S.M."/>
            <person name="Kim K.M."/>
            <person name="Shin Y."/>
            <person name="Jung M."/>
            <person name="Lee S.J."/>
            <person name="Yim H.S."/>
            <person name="Lee J.H."/>
            <person name="Bhattacharya D."/>
            <person name="Yoon H.S."/>
        </authorList>
    </citation>
    <scope>NUCLEOTIDE SEQUENCE [LARGE SCALE GENOMIC DNA]</scope>
    <source>
        <strain evidence="2 3">SKKU-2015</strain>
        <tissue evidence="2">Whole body</tissue>
    </source>
</reference>
<keyword evidence="3" id="KW-1185">Reference proteome</keyword>
<dbReference type="AlphaFoldDB" id="A0A2V3INE3"/>
<evidence type="ECO:0000256" key="1">
    <source>
        <dbReference type="SAM" id="MobiDB-lite"/>
    </source>
</evidence>
<comment type="caution">
    <text evidence="2">The sequence shown here is derived from an EMBL/GenBank/DDBJ whole genome shotgun (WGS) entry which is preliminary data.</text>
</comment>